<dbReference type="OrthoDB" id="5597211at2759"/>
<feature type="compositionally biased region" description="Low complexity" evidence="1">
    <location>
        <begin position="28"/>
        <end position="42"/>
    </location>
</feature>
<proteinExistence type="predicted"/>
<evidence type="ECO:0000313" key="3">
    <source>
        <dbReference type="Proteomes" id="UP000313359"/>
    </source>
</evidence>
<accession>A0A5C2SDV3</accession>
<name>A0A5C2SDV3_9APHY</name>
<reference evidence="2" key="1">
    <citation type="journal article" date="2018" name="Genome Biol. Evol.">
        <title>Genomics and development of Lentinus tigrinus, a white-rot wood-decaying mushroom with dimorphic fruiting bodies.</title>
        <authorList>
            <person name="Wu B."/>
            <person name="Xu Z."/>
            <person name="Knudson A."/>
            <person name="Carlson A."/>
            <person name="Chen N."/>
            <person name="Kovaka S."/>
            <person name="LaButti K."/>
            <person name="Lipzen A."/>
            <person name="Pennachio C."/>
            <person name="Riley R."/>
            <person name="Schakwitz W."/>
            <person name="Umezawa K."/>
            <person name="Ohm R.A."/>
            <person name="Grigoriev I.V."/>
            <person name="Nagy L.G."/>
            <person name="Gibbons J."/>
            <person name="Hibbett D."/>
        </authorList>
    </citation>
    <scope>NUCLEOTIDE SEQUENCE [LARGE SCALE GENOMIC DNA]</scope>
    <source>
        <strain evidence="2">ALCF2SS1-6</strain>
    </source>
</reference>
<keyword evidence="3" id="KW-1185">Reference proteome</keyword>
<sequence length="192" mass="21287">MSSATTQALRTSFRRIASCRRYNSSFSASASASSSSSSSPSSKLDVRPKSELPADKMRILVELYHQSEKFITKENLSEAIDQAFIYAHVEKTSQLNPETPFAALETEVMYHRQSPKFAPPNEVRPISQSADADVKNRDWCFQRGPREAAIMSTLYGVADGNGLPHYDALLDGYKAVKADIEQEEEQGRSESG</sequence>
<gene>
    <name evidence="2" type="ORF">L227DRAFT_652069</name>
</gene>
<dbReference type="EMBL" id="ML122260">
    <property type="protein sequence ID" value="RPD61891.1"/>
    <property type="molecule type" value="Genomic_DNA"/>
</dbReference>
<dbReference type="AlphaFoldDB" id="A0A5C2SDV3"/>
<evidence type="ECO:0000256" key="1">
    <source>
        <dbReference type="SAM" id="MobiDB-lite"/>
    </source>
</evidence>
<protein>
    <submittedName>
        <fullName evidence="2">Uncharacterized protein</fullName>
    </submittedName>
</protein>
<evidence type="ECO:0000313" key="2">
    <source>
        <dbReference type="EMBL" id="RPD61891.1"/>
    </source>
</evidence>
<organism evidence="2 3">
    <name type="scientific">Lentinus tigrinus ALCF2SS1-6</name>
    <dbReference type="NCBI Taxonomy" id="1328759"/>
    <lineage>
        <taxon>Eukaryota</taxon>
        <taxon>Fungi</taxon>
        <taxon>Dikarya</taxon>
        <taxon>Basidiomycota</taxon>
        <taxon>Agaricomycotina</taxon>
        <taxon>Agaricomycetes</taxon>
        <taxon>Polyporales</taxon>
        <taxon>Polyporaceae</taxon>
        <taxon>Lentinus</taxon>
    </lineage>
</organism>
<dbReference type="Proteomes" id="UP000313359">
    <property type="component" value="Unassembled WGS sequence"/>
</dbReference>
<feature type="region of interest" description="Disordered" evidence="1">
    <location>
        <begin position="28"/>
        <end position="49"/>
    </location>
</feature>